<dbReference type="AlphaFoldDB" id="A0ABD3GY05"/>
<protein>
    <recommendedName>
        <fullName evidence="1">Endonuclease/exonuclease/phosphatase domain-containing protein</fullName>
    </recommendedName>
</protein>
<dbReference type="Proteomes" id="UP001633002">
    <property type="component" value="Unassembled WGS sequence"/>
</dbReference>
<dbReference type="InterPro" id="IPR036691">
    <property type="entry name" value="Endo/exonu/phosph_ase_sf"/>
</dbReference>
<evidence type="ECO:0000259" key="1">
    <source>
        <dbReference type="Pfam" id="PF03372"/>
    </source>
</evidence>
<dbReference type="InterPro" id="IPR004244">
    <property type="entry name" value="Transposase_22"/>
</dbReference>
<sequence length="580" mass="65453">MEAMYALLVEVSKEAIQVRTVMLTLQSENKRMQEMVTEQSATFKEQLKVLKETPAEPAPVTLDLKKALTSLESKMHSMVVTSRETQMEVMREQTKENEMQYIRRKNLRIAGLEETTDEVVLETVSEFFKETLRVSSPVVESARRLGKNSDRGPRPILKVHAGGPGFGGLAVWARKSLNLRVSTVKVDINKQFVCLRLGVDSLLPAFLVFAYFAPKGAPVYSRTEERVNPFDSLTELISELGENKVVWVLGDFNARTNNRQIAAVGYEPLWRSGCEKDHVRVAVDKGSNYFTDPFLDFGAACGLMIMNGTRPFQNTEGFTFLSETGCSTVDYLLASTKGPQAVPRFSSREAQMEAMYALLVEVSKEAIQVRTVMLTLQSENKRMQEMVTEQSATFKEQLKVLKETPAEPAPVTLDLKKALTSLESKMHSMVVTSRETQMEVMREQTKENEMQYIRRKNLRIAGLEETTDEVVLETVSEFFKETLRVSSPVVESARRLGKNSDRGPRPILVRFGSEEDKAAVMGNRGLLKGKKIWLNPDLTPAQEVIRRQELLKVKEAVSRGYVAYLRDGQAIITKRRLAEE</sequence>
<dbReference type="Gene3D" id="3.60.10.10">
    <property type="entry name" value="Endonuclease/exonuclease/phosphatase"/>
    <property type="match status" value="1"/>
</dbReference>
<dbReference type="EMBL" id="JBJQOH010000006">
    <property type="protein sequence ID" value="KAL3683234.1"/>
    <property type="molecule type" value="Genomic_DNA"/>
</dbReference>
<gene>
    <name evidence="2" type="ORF">R1sor_001256</name>
</gene>
<keyword evidence="3" id="KW-1185">Reference proteome</keyword>
<feature type="domain" description="Endonuclease/exonuclease/phosphatase" evidence="1">
    <location>
        <begin position="146"/>
        <end position="336"/>
    </location>
</feature>
<dbReference type="PANTHER" id="PTHR11505">
    <property type="entry name" value="L1 TRANSPOSABLE ELEMENT-RELATED"/>
    <property type="match status" value="1"/>
</dbReference>
<organism evidence="2 3">
    <name type="scientific">Riccia sorocarpa</name>
    <dbReference type="NCBI Taxonomy" id="122646"/>
    <lineage>
        <taxon>Eukaryota</taxon>
        <taxon>Viridiplantae</taxon>
        <taxon>Streptophyta</taxon>
        <taxon>Embryophyta</taxon>
        <taxon>Marchantiophyta</taxon>
        <taxon>Marchantiopsida</taxon>
        <taxon>Marchantiidae</taxon>
        <taxon>Marchantiales</taxon>
        <taxon>Ricciaceae</taxon>
        <taxon>Riccia</taxon>
    </lineage>
</organism>
<dbReference type="InterPro" id="IPR005135">
    <property type="entry name" value="Endo/exonuclease/phosphatase"/>
</dbReference>
<reference evidence="2 3" key="1">
    <citation type="submission" date="2024-09" db="EMBL/GenBank/DDBJ databases">
        <title>Chromosome-scale assembly of Riccia sorocarpa.</title>
        <authorList>
            <person name="Paukszto L."/>
        </authorList>
    </citation>
    <scope>NUCLEOTIDE SEQUENCE [LARGE SCALE GENOMIC DNA]</scope>
    <source>
        <strain evidence="2">LP-2024</strain>
        <tissue evidence="2">Aerial parts of the thallus</tissue>
    </source>
</reference>
<dbReference type="Gene3D" id="3.30.70.1820">
    <property type="entry name" value="L1 transposable element, RRM domain"/>
    <property type="match status" value="1"/>
</dbReference>
<accession>A0ABD3GY05</accession>
<evidence type="ECO:0000313" key="3">
    <source>
        <dbReference type="Proteomes" id="UP001633002"/>
    </source>
</evidence>
<proteinExistence type="predicted"/>
<name>A0ABD3GY05_9MARC</name>
<evidence type="ECO:0000313" key="2">
    <source>
        <dbReference type="EMBL" id="KAL3683234.1"/>
    </source>
</evidence>
<dbReference type="SUPFAM" id="SSF56219">
    <property type="entry name" value="DNase I-like"/>
    <property type="match status" value="1"/>
</dbReference>
<comment type="caution">
    <text evidence="2">The sequence shown here is derived from an EMBL/GenBank/DDBJ whole genome shotgun (WGS) entry which is preliminary data.</text>
</comment>
<dbReference type="Pfam" id="PF03372">
    <property type="entry name" value="Exo_endo_phos"/>
    <property type="match status" value="1"/>
</dbReference>